<feature type="transmembrane region" description="Helical" evidence="2">
    <location>
        <begin position="413"/>
        <end position="430"/>
    </location>
</feature>
<evidence type="ECO:0000256" key="2">
    <source>
        <dbReference type="SAM" id="Phobius"/>
    </source>
</evidence>
<dbReference type="AlphaFoldDB" id="A0A8H5ME28"/>
<dbReference type="PANTHER" id="PTHR41814:SF1">
    <property type="entry name" value="CELLULASE"/>
    <property type="match status" value="1"/>
</dbReference>
<keyword evidence="2" id="KW-1133">Transmembrane helix</keyword>
<keyword evidence="3" id="KW-0732">Signal</keyword>
<evidence type="ECO:0000313" key="5">
    <source>
        <dbReference type="Proteomes" id="UP000518752"/>
    </source>
</evidence>
<accession>A0A8H5ME28</accession>
<proteinExistence type="predicted"/>
<name>A0A8H5ME28_9AGAR</name>
<dbReference type="OrthoDB" id="4138492at2759"/>
<comment type="caution">
    <text evidence="4">The sequence shown here is derived from an EMBL/GenBank/DDBJ whole genome shotgun (WGS) entry which is preliminary data.</text>
</comment>
<dbReference type="GO" id="GO:0016787">
    <property type="term" value="F:hydrolase activity"/>
    <property type="evidence" value="ECO:0007669"/>
    <property type="project" value="UniProtKB-KW"/>
</dbReference>
<protein>
    <recommendedName>
        <fullName evidence="6">Glycoside hydrolase family 105 protein</fullName>
    </recommendedName>
</protein>
<dbReference type="Proteomes" id="UP000518752">
    <property type="component" value="Unassembled WGS sequence"/>
</dbReference>
<dbReference type="SUPFAM" id="SSF48208">
    <property type="entry name" value="Six-hairpin glycosidases"/>
    <property type="match status" value="1"/>
</dbReference>
<keyword evidence="1" id="KW-0378">Hydrolase</keyword>
<gene>
    <name evidence="4" type="ORF">D9757_005183</name>
</gene>
<evidence type="ECO:0000256" key="3">
    <source>
        <dbReference type="SAM" id="SignalP"/>
    </source>
</evidence>
<organism evidence="4 5">
    <name type="scientific">Collybiopsis confluens</name>
    <dbReference type="NCBI Taxonomy" id="2823264"/>
    <lineage>
        <taxon>Eukaryota</taxon>
        <taxon>Fungi</taxon>
        <taxon>Dikarya</taxon>
        <taxon>Basidiomycota</taxon>
        <taxon>Agaricomycotina</taxon>
        <taxon>Agaricomycetes</taxon>
        <taxon>Agaricomycetidae</taxon>
        <taxon>Agaricales</taxon>
        <taxon>Marasmiineae</taxon>
        <taxon>Omphalotaceae</taxon>
        <taxon>Collybiopsis</taxon>
    </lineage>
</organism>
<sequence length="431" mass="46398">MPFLPAVLLLVLLGSLAAVSAQNLTESQLANVVARLADGATHPWELGTRAQAILEHDVRPFSVFSLSLPETSVPSNTSSAISPVFSIAKTVLSNRATSNKNITGPQPLVSDDSAADPASIGPAVLLANWTGRGQSDGVDYAGAAQDQFNFLYFRVPKTSDGAISHRTSELQLWSDFVYMVPPFLAYYGLLTNNQSLLEDAYTQIKLYRNYLRDTQSNNLWKHIQLGTGSGGSQVANDDGHWSTGNAWAAAGMLRVLASISTSSFSSSMSSEQDDLSSWIFEIQSGMYPHIDSSSSLFHNYADNTATFLDAASTALLASTVYRLSLLRSIHHFLPAAEQSRKALFGTNSSGDLTHFTSDGWLTPVVNPDNFGAEGTTSPEGQAFVLDLQAAWEDWVQDGSKGANGASRIRGGPSGAYLMVLFTFMGVWVMFI</sequence>
<dbReference type="Gene3D" id="1.50.10.10">
    <property type="match status" value="1"/>
</dbReference>
<dbReference type="InterPro" id="IPR012341">
    <property type="entry name" value="6hp_glycosidase-like_sf"/>
</dbReference>
<keyword evidence="2" id="KW-0472">Membrane</keyword>
<dbReference type="EMBL" id="JAACJN010000015">
    <property type="protein sequence ID" value="KAF5390489.1"/>
    <property type="molecule type" value="Genomic_DNA"/>
</dbReference>
<feature type="signal peptide" evidence="3">
    <location>
        <begin position="1"/>
        <end position="21"/>
    </location>
</feature>
<evidence type="ECO:0000313" key="4">
    <source>
        <dbReference type="EMBL" id="KAF5390489.1"/>
    </source>
</evidence>
<reference evidence="4 5" key="1">
    <citation type="journal article" date="2020" name="ISME J.">
        <title>Uncovering the hidden diversity of litter-decomposition mechanisms in mushroom-forming fungi.</title>
        <authorList>
            <person name="Floudas D."/>
            <person name="Bentzer J."/>
            <person name="Ahren D."/>
            <person name="Johansson T."/>
            <person name="Persson P."/>
            <person name="Tunlid A."/>
        </authorList>
    </citation>
    <scope>NUCLEOTIDE SEQUENCE [LARGE SCALE GENOMIC DNA]</scope>
    <source>
        <strain evidence="4 5">CBS 406.79</strain>
    </source>
</reference>
<evidence type="ECO:0008006" key="6">
    <source>
        <dbReference type="Google" id="ProtNLM"/>
    </source>
</evidence>
<dbReference type="InterPro" id="IPR008928">
    <property type="entry name" value="6-hairpin_glycosidase_sf"/>
</dbReference>
<dbReference type="Pfam" id="PF07470">
    <property type="entry name" value="Glyco_hydro_88"/>
    <property type="match status" value="1"/>
</dbReference>
<keyword evidence="5" id="KW-1185">Reference proteome</keyword>
<dbReference type="PANTHER" id="PTHR41814">
    <property type="entry name" value="EXPRESSED PROTEIN"/>
    <property type="match status" value="1"/>
</dbReference>
<dbReference type="InterPro" id="IPR010905">
    <property type="entry name" value="Glyco_hydro_88"/>
</dbReference>
<feature type="chain" id="PRO_5034106902" description="Glycoside hydrolase family 105 protein" evidence="3">
    <location>
        <begin position="22"/>
        <end position="431"/>
    </location>
</feature>
<evidence type="ECO:0000256" key="1">
    <source>
        <dbReference type="ARBA" id="ARBA00022801"/>
    </source>
</evidence>
<keyword evidence="2" id="KW-0812">Transmembrane</keyword>
<dbReference type="GO" id="GO:0005975">
    <property type="term" value="P:carbohydrate metabolic process"/>
    <property type="evidence" value="ECO:0007669"/>
    <property type="project" value="InterPro"/>
</dbReference>